<feature type="transmembrane region" description="Helical" evidence="8">
    <location>
        <begin position="145"/>
        <end position="168"/>
    </location>
</feature>
<feature type="transmembrane region" description="Helical" evidence="8">
    <location>
        <begin position="238"/>
        <end position="260"/>
    </location>
</feature>
<feature type="transmembrane region" description="Helical" evidence="8">
    <location>
        <begin position="266"/>
        <end position="286"/>
    </location>
</feature>
<keyword evidence="6 8" id="KW-1133">Transmembrane helix</keyword>
<keyword evidence="5 8" id="KW-0812">Transmembrane</keyword>
<name>A0A1M7KEC5_9BACT</name>
<evidence type="ECO:0000256" key="7">
    <source>
        <dbReference type="ARBA" id="ARBA00023136"/>
    </source>
</evidence>
<evidence type="ECO:0000313" key="9">
    <source>
        <dbReference type="EMBL" id="SHM63627.1"/>
    </source>
</evidence>
<feature type="transmembrane region" description="Helical" evidence="8">
    <location>
        <begin position="202"/>
        <end position="226"/>
    </location>
</feature>
<dbReference type="Pfam" id="PF01594">
    <property type="entry name" value="AI-2E_transport"/>
    <property type="match status" value="1"/>
</dbReference>
<dbReference type="OrthoDB" id="9793390at2"/>
<dbReference type="RefSeq" id="WP_073085810.1">
    <property type="nucleotide sequence ID" value="NZ_FRBL01000009.1"/>
</dbReference>
<dbReference type="Proteomes" id="UP000184420">
    <property type="component" value="Unassembled WGS sequence"/>
</dbReference>
<evidence type="ECO:0000256" key="2">
    <source>
        <dbReference type="ARBA" id="ARBA00009773"/>
    </source>
</evidence>
<keyword evidence="10" id="KW-1185">Reference proteome</keyword>
<organism evidence="9 10">
    <name type="scientific">Chitinophaga jiangningensis</name>
    <dbReference type="NCBI Taxonomy" id="1419482"/>
    <lineage>
        <taxon>Bacteria</taxon>
        <taxon>Pseudomonadati</taxon>
        <taxon>Bacteroidota</taxon>
        <taxon>Chitinophagia</taxon>
        <taxon>Chitinophagales</taxon>
        <taxon>Chitinophagaceae</taxon>
        <taxon>Chitinophaga</taxon>
    </lineage>
</organism>
<feature type="transmembrane region" description="Helical" evidence="8">
    <location>
        <begin position="32"/>
        <end position="50"/>
    </location>
</feature>
<dbReference type="InterPro" id="IPR002549">
    <property type="entry name" value="AI-2E-like"/>
</dbReference>
<evidence type="ECO:0000256" key="4">
    <source>
        <dbReference type="ARBA" id="ARBA00022475"/>
    </source>
</evidence>
<dbReference type="EMBL" id="FRBL01000009">
    <property type="protein sequence ID" value="SHM63627.1"/>
    <property type="molecule type" value="Genomic_DNA"/>
</dbReference>
<accession>A0A1M7KEC5</accession>
<protein>
    <submittedName>
        <fullName evidence="9">Predicted PurR-regulated permease PerM</fullName>
    </submittedName>
</protein>
<reference evidence="9 10" key="1">
    <citation type="submission" date="2016-11" db="EMBL/GenBank/DDBJ databases">
        <authorList>
            <person name="Jaros S."/>
            <person name="Januszkiewicz K."/>
            <person name="Wedrychowicz H."/>
        </authorList>
    </citation>
    <scope>NUCLEOTIDE SEQUENCE [LARGE SCALE GENOMIC DNA]</scope>
    <source>
        <strain evidence="9 10">DSM 27406</strain>
    </source>
</reference>
<feature type="transmembrane region" description="Helical" evidence="8">
    <location>
        <begin position="6"/>
        <end position="25"/>
    </location>
</feature>
<evidence type="ECO:0000256" key="5">
    <source>
        <dbReference type="ARBA" id="ARBA00022692"/>
    </source>
</evidence>
<comment type="subcellular location">
    <subcellularLocation>
        <location evidence="1">Cell membrane</location>
        <topology evidence="1">Multi-pass membrane protein</topology>
    </subcellularLocation>
</comment>
<evidence type="ECO:0000256" key="6">
    <source>
        <dbReference type="ARBA" id="ARBA00022989"/>
    </source>
</evidence>
<comment type="similarity">
    <text evidence="2">Belongs to the autoinducer-2 exporter (AI-2E) (TC 2.A.86) family.</text>
</comment>
<sequence>MNDLKLPFYAKLAFTLLSLVLIVTIARTGSEIIIPLLFALLISIMLLPIASLLERWRFPRGLAAFTSLLLFIIFLMIIIMVLTKQMQAFISDLPQLESKLMDTVSSLQNWVNVQFHIDSSTQMTYLEKLAMGTLGTATSFVSSTLLSVSSLIIFVVFVLLYTFFIMLYRRLLVKFLVALFAEKHKETLLGAVERTRSIIKSYVGGLMIEMVIVAVLNCTVFAILGIKYAVLLGMMAAIFNIIPYIGIFTALVLCMVVTLATSTPIASLQVGIALFLIHLVDSNVLFPSIVGRQVKINPLVTIISVILGNMLWGVPGMFLAIPVIAIVKILCESVDNLHPWAILLGEEEKPKKLKLTRKILKK</sequence>
<evidence type="ECO:0000256" key="1">
    <source>
        <dbReference type="ARBA" id="ARBA00004651"/>
    </source>
</evidence>
<feature type="transmembrane region" description="Helical" evidence="8">
    <location>
        <begin position="298"/>
        <end position="327"/>
    </location>
</feature>
<keyword evidence="7 8" id="KW-0472">Membrane</keyword>
<dbReference type="GO" id="GO:0055085">
    <property type="term" value="P:transmembrane transport"/>
    <property type="evidence" value="ECO:0007669"/>
    <property type="project" value="TreeGrafter"/>
</dbReference>
<evidence type="ECO:0000256" key="3">
    <source>
        <dbReference type="ARBA" id="ARBA00022448"/>
    </source>
</evidence>
<dbReference type="GO" id="GO:0005886">
    <property type="term" value="C:plasma membrane"/>
    <property type="evidence" value="ECO:0007669"/>
    <property type="project" value="UniProtKB-SubCell"/>
</dbReference>
<feature type="transmembrane region" description="Helical" evidence="8">
    <location>
        <begin position="62"/>
        <end position="82"/>
    </location>
</feature>
<proteinExistence type="inferred from homology"/>
<keyword evidence="3" id="KW-0813">Transport</keyword>
<evidence type="ECO:0000313" key="10">
    <source>
        <dbReference type="Proteomes" id="UP000184420"/>
    </source>
</evidence>
<dbReference type="PANTHER" id="PTHR21716">
    <property type="entry name" value="TRANSMEMBRANE PROTEIN"/>
    <property type="match status" value="1"/>
</dbReference>
<gene>
    <name evidence="9" type="ORF">SAMN05444266_109276</name>
</gene>
<evidence type="ECO:0000256" key="8">
    <source>
        <dbReference type="SAM" id="Phobius"/>
    </source>
</evidence>
<dbReference type="AlphaFoldDB" id="A0A1M7KEC5"/>
<dbReference type="PANTHER" id="PTHR21716:SF53">
    <property type="entry name" value="PERMEASE PERM-RELATED"/>
    <property type="match status" value="1"/>
</dbReference>
<keyword evidence="4" id="KW-1003">Cell membrane</keyword>